<evidence type="ECO:0000313" key="2">
    <source>
        <dbReference type="Proteomes" id="UP000238650"/>
    </source>
</evidence>
<dbReference type="RefSeq" id="WP_105805398.1">
    <property type="nucleotide sequence ID" value="NZ_MWZD01000017.1"/>
</dbReference>
<proteinExistence type="predicted"/>
<dbReference type="EMBL" id="MWZD01000017">
    <property type="protein sequence ID" value="PRI10938.1"/>
    <property type="molecule type" value="Genomic_DNA"/>
</dbReference>
<dbReference type="OrthoDB" id="4992632at2"/>
<organism evidence="1 2">
    <name type="scientific">Leucobacter massiliensis</name>
    <dbReference type="NCBI Taxonomy" id="1686285"/>
    <lineage>
        <taxon>Bacteria</taxon>
        <taxon>Bacillati</taxon>
        <taxon>Actinomycetota</taxon>
        <taxon>Actinomycetes</taxon>
        <taxon>Micrococcales</taxon>
        <taxon>Microbacteriaceae</taxon>
        <taxon>Leucobacter</taxon>
    </lineage>
</organism>
<dbReference type="Proteomes" id="UP000238650">
    <property type="component" value="Unassembled WGS sequence"/>
</dbReference>
<sequence length="81" mass="9333">MSIQESRTVELATVGFTDEYRVELRQRRKRQDYSPAQARALAAELREQADAAEAAIDEDMHERHARLSEYQIRTEAGEVVL</sequence>
<gene>
    <name evidence="1" type="ORF">B4915_08625</name>
</gene>
<protein>
    <submittedName>
        <fullName evidence="1">Uncharacterized protein</fullName>
    </submittedName>
</protein>
<reference evidence="1 2" key="1">
    <citation type="journal article" date="2017" name="New Microbes New Infect">
        <title>Genome sequence of 'Leucobacter massiliensis' sp. nov. isolated from human pharynx after travel to the 2014 Hajj.</title>
        <authorList>
            <person name="Leangapichart T."/>
            <person name="Gautret P."/>
            <person name="Nguyen T.T."/>
            <person name="Armstrong N."/>
            <person name="Rolain J.M."/>
        </authorList>
    </citation>
    <scope>NUCLEOTIDE SEQUENCE [LARGE SCALE GENOMIC DNA]</scope>
    <source>
        <strain evidence="1 2">122RC15</strain>
    </source>
</reference>
<name>A0A2S9QMX1_9MICO</name>
<evidence type="ECO:0000313" key="1">
    <source>
        <dbReference type="EMBL" id="PRI10938.1"/>
    </source>
</evidence>
<accession>A0A2S9QMX1</accession>
<keyword evidence="2" id="KW-1185">Reference proteome</keyword>
<dbReference type="AlphaFoldDB" id="A0A2S9QMX1"/>
<comment type="caution">
    <text evidence="1">The sequence shown here is derived from an EMBL/GenBank/DDBJ whole genome shotgun (WGS) entry which is preliminary data.</text>
</comment>